<proteinExistence type="inferred from homology"/>
<dbReference type="PANTHER" id="PTHR48079:SF6">
    <property type="entry name" value="NAD(P)-BINDING DOMAIN-CONTAINING PROTEIN-RELATED"/>
    <property type="match status" value="1"/>
</dbReference>
<dbReference type="EMBL" id="QZBD01000347">
    <property type="protein sequence ID" value="THY18380.1"/>
    <property type="molecule type" value="Genomic_DNA"/>
</dbReference>
<dbReference type="Proteomes" id="UP000306584">
    <property type="component" value="Unassembled WGS sequence"/>
</dbReference>
<name>A0A4S9KS43_AURPU</name>
<dbReference type="AlphaFoldDB" id="A0A4S9KS43"/>
<comment type="similarity">
    <text evidence="1">Belongs to the tpcK family.</text>
</comment>
<dbReference type="SUPFAM" id="SSF51735">
    <property type="entry name" value="NAD(P)-binding Rossmann-fold domains"/>
    <property type="match status" value="1"/>
</dbReference>
<evidence type="ECO:0000313" key="3">
    <source>
        <dbReference type="EMBL" id="THY18380.1"/>
    </source>
</evidence>
<dbReference type="GO" id="GO:0004029">
    <property type="term" value="F:aldehyde dehydrogenase (NAD+) activity"/>
    <property type="evidence" value="ECO:0007669"/>
    <property type="project" value="TreeGrafter"/>
</dbReference>
<sequence>MPGLLTATEANLSGSDSESDTSKDQSNALEAAVIEYLATDVIQIANASQNLCVSAANLAAFLEILMASSTGVTGYIAGDAVYAIDAAYPDIEFTFLVRTKEKAAMVQSAYPGSRVVLGDLDDSDLLEYEAATADMVLHIQDAADASDHEGAAQAIAAGLASGHSREKPGYWLHTGGTGILCYKDSANDFKTLGQWTDEQHDDLEGVDAVVNLPDEAFHRNVDKIVLEAGNKNKDIVKTVIVCPPTIYGTGRGPVSGRGRQVYEMAKLILTEGFIPVVGQGKARWNNIHVADLSEVYKLLVDRVVHGDLSDDIWGARGYMFVENGEHLWTDLAKIMAKEAHEQQFIQSPQLKSLSKDAALQQAGFEAVSWGLNSRAKAERARKYLEWHPNRPSLEETVPEIIRQEHDRLLAILSWLPLRYGFVLSKKHGYLVTRLYADPTIESNSAFEAIDLPGIEYNQAQSHFVGWTESTTRDNSKLFRSFLVKHKSKPSQAFPKISSTKMSIRTILLYPSKPGSTFNIEYYISTHMPLVTKLYGPYGLKGWEVLQFSEHDTPPYVVQTVLQWENVDQLNAANTSDGAKELRDDIKNFSEVLPVAMIGKNVGRS</sequence>
<evidence type="ECO:0000256" key="1">
    <source>
        <dbReference type="ARBA" id="ARBA00005986"/>
    </source>
</evidence>
<dbReference type="SUPFAM" id="SSF54909">
    <property type="entry name" value="Dimeric alpha+beta barrel"/>
    <property type="match status" value="1"/>
</dbReference>
<evidence type="ECO:0000313" key="4">
    <source>
        <dbReference type="Proteomes" id="UP000306584"/>
    </source>
</evidence>
<dbReference type="GO" id="GO:0005737">
    <property type="term" value="C:cytoplasm"/>
    <property type="evidence" value="ECO:0007669"/>
    <property type="project" value="TreeGrafter"/>
</dbReference>
<protein>
    <submittedName>
        <fullName evidence="3">NAD(P)-binding protein</fullName>
    </submittedName>
</protein>
<dbReference type="Gene3D" id="3.40.50.720">
    <property type="entry name" value="NAD(P)-binding Rossmann-like Domain"/>
    <property type="match status" value="2"/>
</dbReference>
<dbReference type="PANTHER" id="PTHR48079">
    <property type="entry name" value="PROTEIN YEEZ"/>
    <property type="match status" value="1"/>
</dbReference>
<accession>A0A4S9KS43</accession>
<dbReference type="NCBIfam" id="TIGR02118">
    <property type="entry name" value="EthD family reductase"/>
    <property type="match status" value="1"/>
</dbReference>
<feature type="region of interest" description="Disordered" evidence="2">
    <location>
        <begin position="1"/>
        <end position="24"/>
    </location>
</feature>
<gene>
    <name evidence="3" type="ORF">D6D01_07285</name>
</gene>
<dbReference type="InterPro" id="IPR011008">
    <property type="entry name" value="Dimeric_a/b-barrel"/>
</dbReference>
<dbReference type="Gene3D" id="3.30.70.100">
    <property type="match status" value="1"/>
</dbReference>
<evidence type="ECO:0000256" key="2">
    <source>
        <dbReference type="SAM" id="MobiDB-lite"/>
    </source>
</evidence>
<dbReference type="InterPro" id="IPR036291">
    <property type="entry name" value="NAD(P)-bd_dom_sf"/>
</dbReference>
<organism evidence="3 4">
    <name type="scientific">Aureobasidium pullulans</name>
    <name type="common">Black yeast</name>
    <name type="synonym">Pullularia pullulans</name>
    <dbReference type="NCBI Taxonomy" id="5580"/>
    <lineage>
        <taxon>Eukaryota</taxon>
        <taxon>Fungi</taxon>
        <taxon>Dikarya</taxon>
        <taxon>Ascomycota</taxon>
        <taxon>Pezizomycotina</taxon>
        <taxon>Dothideomycetes</taxon>
        <taxon>Dothideomycetidae</taxon>
        <taxon>Dothideales</taxon>
        <taxon>Saccotheciaceae</taxon>
        <taxon>Aureobasidium</taxon>
    </lineage>
</organism>
<reference evidence="3 4" key="1">
    <citation type="submission" date="2018-10" db="EMBL/GenBank/DDBJ databases">
        <title>Fifty Aureobasidium pullulans genomes reveal a recombining polyextremotolerant generalist.</title>
        <authorList>
            <person name="Gostincar C."/>
            <person name="Turk M."/>
            <person name="Zajc J."/>
            <person name="Gunde-Cimerman N."/>
        </authorList>
    </citation>
    <scope>NUCLEOTIDE SEQUENCE [LARGE SCALE GENOMIC DNA]</scope>
    <source>
        <strain evidence="3 4">EXF-6604</strain>
    </source>
</reference>
<dbReference type="InterPro" id="IPR051783">
    <property type="entry name" value="NAD(P)-dependent_oxidoreduct"/>
</dbReference>
<comment type="caution">
    <text evidence="3">The sequence shown here is derived from an EMBL/GenBank/DDBJ whole genome shotgun (WGS) entry which is preliminary data.</text>
</comment>
<dbReference type="InterPro" id="IPR009799">
    <property type="entry name" value="EthD_dom"/>
</dbReference>